<gene>
    <name evidence="3" type="primary">fp9.041</name>
    <name evidence="2" type="synonym">ORF041</name>
</gene>
<sequence>MRIIIINVILYVLYHVDAKPISPNIVCRFGRITDIDEYTLGYQRSEYMIPSNKAWKVIRLGKDVSVTLLDTDNYKCYICDINKHKENLPYLNNCKYAGHNVTHSDIYNSLKVMVCRKSTKNSHKKVIYPNSVYYDITYGVKTVYTTGVVVCLIEKEHTWAFTIGHMIIYILALLVIFISLMPLIILYNLFKMGDIEDYDSLDEENS</sequence>
<evidence type="ECO:0000313" key="2">
    <source>
        <dbReference type="EMBL" id="ART91475.1"/>
    </source>
</evidence>
<evidence type="ECO:0000313" key="6">
    <source>
        <dbReference type="Proteomes" id="UP000515929"/>
    </source>
</evidence>
<accession>Q70HA9</accession>
<evidence type="ECO:0000256" key="1">
    <source>
        <dbReference type="SAM" id="Phobius"/>
    </source>
</evidence>
<dbReference type="KEGG" id="vg:1486589"/>
<dbReference type="EMBL" id="AJ581527">
    <property type="protein sequence ID" value="CAE52587.1"/>
    <property type="molecule type" value="Genomic_DNA"/>
</dbReference>
<feature type="transmembrane region" description="Helical" evidence="1">
    <location>
        <begin position="166"/>
        <end position="190"/>
    </location>
</feature>
<proteinExistence type="predicted"/>
<dbReference type="Proteomes" id="UP000627101">
    <property type="component" value="Segment"/>
</dbReference>
<dbReference type="EMBL" id="KX196452">
    <property type="protein sequence ID" value="ART91475.1"/>
    <property type="molecule type" value="Genomic_DNA"/>
</dbReference>
<evidence type="ECO:0000313" key="5">
    <source>
        <dbReference type="Proteomes" id="UP000150838"/>
    </source>
</evidence>
<keyword evidence="1" id="KW-0812">Transmembrane</keyword>
<evidence type="ECO:0000313" key="3">
    <source>
        <dbReference type="EMBL" id="CAE52587.1"/>
    </source>
</evidence>
<name>A0A385HA95_FOWPV</name>
<keyword evidence="1" id="KW-0472">Membrane</keyword>
<reference evidence="2 6" key="2">
    <citation type="submission" date="2016-05" db="EMBL/GenBank/DDBJ databases">
        <title>The analysis of a fowlpox virus genome sequence.</title>
        <authorList>
            <person name="Zhao Y."/>
            <person name="Liu S."/>
        </authorList>
    </citation>
    <scope>NUCLEOTIDE SEQUENCE [LARGE SCALE GENOMIC DNA]</scope>
    <source>
        <strain evidence="2 6">NX10</strain>
    </source>
</reference>
<keyword evidence="1" id="KW-1133">Transmembrane helix</keyword>
<accession>A0A385HA95</accession>
<dbReference type="Proteomes" id="UP000150838">
    <property type="component" value="Segment"/>
</dbReference>
<dbReference type="Proteomes" id="UP000515929">
    <property type="component" value="Segment"/>
</dbReference>
<reference evidence="4" key="3">
    <citation type="journal article" date="2021" name="Arch. Virol.">
        <title>Characterisation of an Australian fowlpox virus carrying a near-full-length provirus of reticuloendotheliosis virus.</title>
        <authorList>
            <person name="Sarker S."/>
            <person name="Athukorala A."/>
            <person name="Bowden T.R."/>
            <person name="Boyle D.B."/>
        </authorList>
    </citation>
    <scope>NUCLEOTIDE SEQUENCE</scope>
    <source>
        <strain evidence="4">FWPV-S</strain>
    </source>
</reference>
<dbReference type="RefSeq" id="NP_039004.1">
    <property type="nucleotide sequence ID" value="NC_002188.1"/>
</dbReference>
<organism evidence="3 5">
    <name type="scientific">Fowlpox virus</name>
    <name type="common">FPV</name>
    <dbReference type="NCBI Taxonomy" id="10261"/>
    <lineage>
        <taxon>Viruses</taxon>
        <taxon>Varidnaviria</taxon>
        <taxon>Bamfordvirae</taxon>
        <taxon>Nucleocytoviricota</taxon>
        <taxon>Pokkesviricetes</taxon>
        <taxon>Chitovirales</taxon>
        <taxon>Poxviridae</taxon>
        <taxon>Chordopoxvirinae</taxon>
        <taxon>Avipoxvirus</taxon>
        <taxon>Avipoxvirus fowlpox</taxon>
    </lineage>
</organism>
<protein>
    <submittedName>
        <fullName evidence="3">Uncharacterized protein fp9.041</fullName>
    </submittedName>
</protein>
<evidence type="ECO:0000313" key="4">
    <source>
        <dbReference type="EMBL" id="QRM13575.1"/>
    </source>
</evidence>
<reference evidence="3 5" key="1">
    <citation type="journal article" date="2004" name="J. Gen. Virol.">
        <title>Comparison of the genome sequence of FP9, an attenuated, tissue culture-adapted European fowlpox virus, with those of virulent American and European viruses.</title>
        <authorList>
            <person name="Skinner M.A."/>
            <person name="Laidlaw S.M."/>
        </authorList>
    </citation>
    <scope>NUCLEOTIDE SEQUENCE [LARGE SCALE GENOMIC DNA]</scope>
    <source>
        <strain evidence="3">HP1-438 Munich</strain>
    </source>
</reference>
<organismHost>
    <name type="scientific">Vertebrata</name>
    <name type="common">vertebrates</name>
    <dbReference type="NCBI Taxonomy" id="7742"/>
</organismHost>
<dbReference type="EMBL" id="MW142017">
    <property type="protein sequence ID" value="QRM13575.1"/>
    <property type="molecule type" value="Genomic_DNA"/>
</dbReference>